<dbReference type="RefSeq" id="XP_008876573.1">
    <property type="nucleotide sequence ID" value="XM_008878351.1"/>
</dbReference>
<feature type="signal peptide" evidence="2">
    <location>
        <begin position="1"/>
        <end position="22"/>
    </location>
</feature>
<feature type="region of interest" description="Disordered" evidence="1">
    <location>
        <begin position="254"/>
        <end position="275"/>
    </location>
</feature>
<accession>A0A024TNT0</accession>
<dbReference type="GeneID" id="20088672"/>
<dbReference type="PANTHER" id="PTHR34859">
    <property type="entry name" value="UNNAMED PRODUCT"/>
    <property type="match status" value="1"/>
</dbReference>
<dbReference type="STRING" id="157072.A0A024TNT0"/>
<organism evidence="3">
    <name type="scientific">Aphanomyces invadans</name>
    <dbReference type="NCBI Taxonomy" id="157072"/>
    <lineage>
        <taxon>Eukaryota</taxon>
        <taxon>Sar</taxon>
        <taxon>Stramenopiles</taxon>
        <taxon>Oomycota</taxon>
        <taxon>Saprolegniomycetes</taxon>
        <taxon>Saprolegniales</taxon>
        <taxon>Verrucalvaceae</taxon>
        <taxon>Aphanomyces</taxon>
    </lineage>
</organism>
<dbReference type="PANTHER" id="PTHR34859:SF2">
    <property type="entry name" value="LYSM DOMAIN-CONTAINING PROTEIN"/>
    <property type="match status" value="1"/>
</dbReference>
<gene>
    <name evidence="3" type="ORF">H310_11622</name>
</gene>
<name>A0A024TNT0_9STRA</name>
<evidence type="ECO:0000256" key="1">
    <source>
        <dbReference type="SAM" id="MobiDB-lite"/>
    </source>
</evidence>
<feature type="chain" id="PRO_5001537609" evidence="2">
    <location>
        <begin position="23"/>
        <end position="275"/>
    </location>
</feature>
<dbReference type="eggNOG" id="ENOG502S6IW">
    <property type="taxonomic scope" value="Eukaryota"/>
</dbReference>
<dbReference type="EMBL" id="KI913983">
    <property type="protein sequence ID" value="ETV94982.1"/>
    <property type="molecule type" value="Genomic_DNA"/>
</dbReference>
<dbReference type="VEuPathDB" id="FungiDB:H310_11622"/>
<proteinExistence type="predicted"/>
<sequence length="275" mass="29965">MKFILALTVMAASAMLNETSVSRQLQATPPPYCWLGSYARGVGTVPKLCAQGQELIGLLCYDNCPCGMSRKGLDCHSDCPKDMADQGLFCRKKEYARGAGYPWKIGDAFDDDAMFKRCEHDNGGRDTCEKYGLVVYPKCKEGFTSFGCCMCRPSPPDCEKLGLAGRIGLSCAKKIIIGSPHLRTCAPYEELSAGLCYKKCLKGFHGIGPICWNRAPPEWFQCGTGATKTSEECEQIKTDKILSVASLVLKITTEFSSSSEEPGTPSSPRPSFKTP</sequence>
<dbReference type="AlphaFoldDB" id="A0A024TNT0"/>
<evidence type="ECO:0000256" key="2">
    <source>
        <dbReference type="SAM" id="SignalP"/>
    </source>
</evidence>
<dbReference type="OrthoDB" id="71572at2759"/>
<keyword evidence="2" id="KW-0732">Signal</keyword>
<reference evidence="3" key="1">
    <citation type="submission" date="2013-12" db="EMBL/GenBank/DDBJ databases">
        <title>The Genome Sequence of Aphanomyces invadans NJM9701.</title>
        <authorList>
            <consortium name="The Broad Institute Genomics Platform"/>
            <person name="Russ C."/>
            <person name="Tyler B."/>
            <person name="van West P."/>
            <person name="Dieguez-Uribeondo J."/>
            <person name="Young S.K."/>
            <person name="Zeng Q."/>
            <person name="Gargeya S."/>
            <person name="Fitzgerald M."/>
            <person name="Abouelleil A."/>
            <person name="Alvarado L."/>
            <person name="Chapman S.B."/>
            <person name="Gainer-Dewar J."/>
            <person name="Goldberg J."/>
            <person name="Griggs A."/>
            <person name="Gujja S."/>
            <person name="Hansen M."/>
            <person name="Howarth C."/>
            <person name="Imamovic A."/>
            <person name="Ireland A."/>
            <person name="Larimer J."/>
            <person name="McCowan C."/>
            <person name="Murphy C."/>
            <person name="Pearson M."/>
            <person name="Poon T.W."/>
            <person name="Priest M."/>
            <person name="Roberts A."/>
            <person name="Saif S."/>
            <person name="Shea T."/>
            <person name="Sykes S."/>
            <person name="Wortman J."/>
            <person name="Nusbaum C."/>
            <person name="Birren B."/>
        </authorList>
    </citation>
    <scope>NUCLEOTIDE SEQUENCE [LARGE SCALE GENOMIC DNA]</scope>
    <source>
        <strain evidence="3">NJM9701</strain>
    </source>
</reference>
<evidence type="ECO:0000313" key="3">
    <source>
        <dbReference type="EMBL" id="ETV94982.1"/>
    </source>
</evidence>
<protein>
    <submittedName>
        <fullName evidence="3">Uncharacterized protein</fullName>
    </submittedName>
</protein>